<dbReference type="InterPro" id="IPR046623">
    <property type="entry name" value="DUF6536"/>
</dbReference>
<feature type="region of interest" description="Disordered" evidence="1">
    <location>
        <begin position="738"/>
        <end position="793"/>
    </location>
</feature>
<feature type="transmembrane region" description="Helical" evidence="2">
    <location>
        <begin position="129"/>
        <end position="150"/>
    </location>
</feature>
<proteinExistence type="predicted"/>
<dbReference type="STRING" id="1229662.W3X0X0"/>
<feature type="transmembrane region" description="Helical" evidence="2">
    <location>
        <begin position="68"/>
        <end position="89"/>
    </location>
</feature>
<reference evidence="5" key="1">
    <citation type="journal article" date="2015" name="BMC Genomics">
        <title>Genomic and transcriptomic analysis of the endophytic fungus Pestalotiopsis fici reveals its lifestyle and high potential for synthesis of natural products.</title>
        <authorList>
            <person name="Wang X."/>
            <person name="Zhang X."/>
            <person name="Liu L."/>
            <person name="Xiang M."/>
            <person name="Wang W."/>
            <person name="Sun X."/>
            <person name="Che Y."/>
            <person name="Guo L."/>
            <person name="Liu G."/>
            <person name="Guo L."/>
            <person name="Wang C."/>
            <person name="Yin W.B."/>
            <person name="Stadler M."/>
            <person name="Zhang X."/>
            <person name="Liu X."/>
        </authorList>
    </citation>
    <scope>NUCLEOTIDE SEQUENCE [LARGE SCALE GENOMIC DNA]</scope>
    <source>
        <strain evidence="5">W106-1 / CGMCC3.15140</strain>
    </source>
</reference>
<keyword evidence="2" id="KW-0472">Membrane</keyword>
<organism evidence="4 5">
    <name type="scientific">Pestalotiopsis fici (strain W106-1 / CGMCC3.15140)</name>
    <dbReference type="NCBI Taxonomy" id="1229662"/>
    <lineage>
        <taxon>Eukaryota</taxon>
        <taxon>Fungi</taxon>
        <taxon>Dikarya</taxon>
        <taxon>Ascomycota</taxon>
        <taxon>Pezizomycotina</taxon>
        <taxon>Sordariomycetes</taxon>
        <taxon>Xylariomycetidae</taxon>
        <taxon>Amphisphaeriales</taxon>
        <taxon>Sporocadaceae</taxon>
        <taxon>Pestalotiopsis</taxon>
    </lineage>
</organism>
<dbReference type="eggNOG" id="ENOG502RYAY">
    <property type="taxonomic scope" value="Eukaryota"/>
</dbReference>
<evidence type="ECO:0000256" key="1">
    <source>
        <dbReference type="SAM" id="MobiDB-lite"/>
    </source>
</evidence>
<feature type="compositionally biased region" description="Basic and acidic residues" evidence="1">
    <location>
        <begin position="746"/>
        <end position="760"/>
    </location>
</feature>
<sequence length="852" mass="93529">MKSDKEGKGSPYEQWRRTGIVNLAIVSVCAAALLASLLAAVEGGGGSSVDGAVILLESDCTTTSRVNLALHLAINLLSTGILASSNFYMQVLSAPSRKEVDRAHAQFKSVDIGIPSVKNIRFISHFKRVCWVILLLSSFPLHLLFNSAVFETGYKGRYWNMTIASASFIEGAPFYAPGASLAPAGAPSPAYQYVKYSDEDYNHYTGLTGWGYGTPVSLEEYWNSTSSPRLELQATATDASSWTRLEPQDCMAEYLSCNARNEYSDVVLIVNSTTHSNGWARSAVFDFAAQSNLSTIWDHQVPPNGKNSLWYSTRCSVHRDTHIDTTTTCTHDCLTLLGIDRFTSSNAWNLTATTPSLSTWTIEFRPDELNVPATEGSIYGFNATLNTLQVDYCLARPLSKKCKVGVANPLLVIVLSCVVLKIAVCTIVVQNLQHVSLVTPGDAMESFISKPDPKTEGLGTLDIVDSERLEFGVRKPWKPAGGDSSEIELTPMIRARRWQTKPRSLIRIIPRAAWTRTYCLLFVAIVFVMFCMILAITNTSKSILDLPFGHSDENLTMSLAGSYVSCLLIANAPQMLLSTCYFSYNTFFTRLAVETEWNSFSLRYQPLRVSYPLGDQTSKYRLQLPYKYSVPLLAMSILLHWLVSNTIYIFITEGGYWDTYDNVDGASANLGVSADAMVALGYSPPAIVVVFIVSVVMSIFPMAWSLRKVKGDMVSGGTNSLVISAACHAAVPSVASSACHKRRTSRDRNSPKDGDCEGSKNDFLADDEEEYTKGGGRGGRGGGEEEEEEWQENREAAALLQLSRSKIKWGSVPLPSELASYMVTEGDEPVRHLTFGGLDQDVQQPLNGELYA</sequence>
<feature type="transmembrane region" description="Helical" evidence="2">
    <location>
        <begin position="628"/>
        <end position="651"/>
    </location>
</feature>
<dbReference type="Pfam" id="PF20163">
    <property type="entry name" value="DUF6536"/>
    <property type="match status" value="1"/>
</dbReference>
<accession>W3X0X0</accession>
<dbReference type="GeneID" id="19273662"/>
<keyword evidence="2" id="KW-1133">Transmembrane helix</keyword>
<evidence type="ECO:0000259" key="3">
    <source>
        <dbReference type="Pfam" id="PF20163"/>
    </source>
</evidence>
<feature type="transmembrane region" description="Helical" evidence="2">
    <location>
        <begin position="20"/>
        <end position="41"/>
    </location>
</feature>
<evidence type="ECO:0000256" key="2">
    <source>
        <dbReference type="SAM" id="Phobius"/>
    </source>
</evidence>
<dbReference type="OrthoDB" id="5429634at2759"/>
<feature type="domain" description="DUF6536" evidence="3">
    <location>
        <begin position="15"/>
        <end position="169"/>
    </location>
</feature>
<dbReference type="AlphaFoldDB" id="W3X0X0"/>
<protein>
    <recommendedName>
        <fullName evidence="3">DUF6536 domain-containing protein</fullName>
    </recommendedName>
</protein>
<gene>
    <name evidence="4" type="ORF">PFICI_08649</name>
</gene>
<dbReference type="HOGENOM" id="CLU_010112_1_0_1"/>
<dbReference type="RefSeq" id="XP_007835421.1">
    <property type="nucleotide sequence ID" value="XM_007837230.1"/>
</dbReference>
<feature type="transmembrane region" description="Helical" evidence="2">
    <location>
        <begin position="557"/>
        <end position="582"/>
    </location>
</feature>
<keyword evidence="2" id="KW-0812">Transmembrane</keyword>
<dbReference type="InParanoid" id="W3X0X0"/>
<keyword evidence="5" id="KW-1185">Reference proteome</keyword>
<evidence type="ECO:0000313" key="4">
    <source>
        <dbReference type="EMBL" id="ETS78796.1"/>
    </source>
</evidence>
<name>W3X0X0_PESFW</name>
<dbReference type="PANTHER" id="PTHR35395">
    <property type="entry name" value="DUF6536 DOMAIN-CONTAINING PROTEIN"/>
    <property type="match status" value="1"/>
</dbReference>
<dbReference type="PANTHER" id="PTHR35395:SF1">
    <property type="entry name" value="DUF6536 DOMAIN-CONTAINING PROTEIN"/>
    <property type="match status" value="1"/>
</dbReference>
<feature type="transmembrane region" description="Helical" evidence="2">
    <location>
        <begin position="517"/>
        <end position="537"/>
    </location>
</feature>
<evidence type="ECO:0000313" key="5">
    <source>
        <dbReference type="Proteomes" id="UP000030651"/>
    </source>
</evidence>
<dbReference type="EMBL" id="KI912114">
    <property type="protein sequence ID" value="ETS78796.1"/>
    <property type="molecule type" value="Genomic_DNA"/>
</dbReference>
<dbReference type="KEGG" id="pfy:PFICI_08649"/>
<feature type="transmembrane region" description="Helical" evidence="2">
    <location>
        <begin position="406"/>
        <end position="429"/>
    </location>
</feature>
<dbReference type="OMA" id="KYCLVQE"/>
<dbReference type="Proteomes" id="UP000030651">
    <property type="component" value="Unassembled WGS sequence"/>
</dbReference>
<feature type="transmembrane region" description="Helical" evidence="2">
    <location>
        <begin position="686"/>
        <end position="706"/>
    </location>
</feature>